<sequence length="646" mass="68643">MRALGGGTMCADTIVRMDRWRSAHTPRADEAPSTADFRRRAELLDVVTEIASRTTARRDLGEALEAIVRRTRELTGSDMAYIALNTAEETFIRYSHGVRTPEYRTIRMPLGYGVLGRAATGRATVVTEDYLLDGTITHLHDIDEIVRGEGVRAILGVPMTLHGVVHGALLVADRSPRRYPEEVVDTVSVLARHTSAALAGARRLEEVGAALARLHEDRDTHLERILDLQDVLEIDARLLESITAPAAGPAAYARAVADLVGCRVDVLDADAEPLAQGAPGRGADEDPAPLPRVPLEHAIRTARATGHPVVDQGITVACALSGDEHLGTLLVHDALPVPLLPRIQRIAVFLTMLLLMVRVRTDDHHRHQRALLDALIGAGAVPGGLRGAVEALELPRRGAQVLAVEDGTGDPSTALEVLRACLESAREGEAPRGIVAPHQGHACAVVPGRGAPRDGRDGAAEIAAEVIAAGRERGVAMNVGVSGRCTDREQLAAGHRDAARALASLAALGAWGRTAHGDQLGAVGLVLEAVRADPRARSPLDGIAPLIADDAGRGGDLTRTAWVFAESGGNVARTARRLFVHPNTVRQRLERIGRVLGPDWREPSRFLDLHLGLRAWAIAHADRPQEGAATPPDRTVAAVDGPGGAP</sequence>
<dbReference type="PATRIC" id="fig|396014.3.peg.3622"/>
<evidence type="ECO:0000256" key="1">
    <source>
        <dbReference type="ARBA" id="ARBA00006754"/>
    </source>
</evidence>
<dbReference type="InterPro" id="IPR041522">
    <property type="entry name" value="CdaR_GGDEF"/>
</dbReference>
<comment type="similarity">
    <text evidence="1">Belongs to the CdaR family.</text>
</comment>
<dbReference type="InterPro" id="IPR051448">
    <property type="entry name" value="CdaR-like_regulators"/>
</dbReference>
<reference evidence="4 5" key="1">
    <citation type="submission" date="2014-02" db="EMBL/GenBank/DDBJ databases">
        <title>Genome sequence of Brachybacterium phenoliresistens strain W13A50.</title>
        <authorList>
            <person name="Wang X."/>
        </authorList>
    </citation>
    <scope>NUCLEOTIDE SEQUENCE [LARGE SCALE GENOMIC DNA]</scope>
    <source>
        <strain evidence="4 5">W13A50</strain>
    </source>
</reference>
<dbReference type="InterPro" id="IPR029016">
    <property type="entry name" value="GAF-like_dom_sf"/>
</dbReference>
<evidence type="ECO:0000259" key="3">
    <source>
        <dbReference type="SMART" id="SM00065"/>
    </source>
</evidence>
<dbReference type="AlphaFoldDB" id="Z9JMG1"/>
<dbReference type="OrthoDB" id="3190266at2"/>
<dbReference type="Gene3D" id="1.10.10.2840">
    <property type="entry name" value="PucR C-terminal helix-turn-helix domain"/>
    <property type="match status" value="1"/>
</dbReference>
<feature type="region of interest" description="Disordered" evidence="2">
    <location>
        <begin position="623"/>
        <end position="646"/>
    </location>
</feature>
<evidence type="ECO:0000313" key="5">
    <source>
        <dbReference type="Proteomes" id="UP000023067"/>
    </source>
</evidence>
<dbReference type="Gene3D" id="3.30.450.40">
    <property type="match status" value="1"/>
</dbReference>
<proteinExistence type="inferred from homology"/>
<dbReference type="InterPro" id="IPR025736">
    <property type="entry name" value="PucR_C-HTH_dom"/>
</dbReference>
<dbReference type="InterPro" id="IPR003018">
    <property type="entry name" value="GAF"/>
</dbReference>
<dbReference type="InterPro" id="IPR042070">
    <property type="entry name" value="PucR_C-HTH_sf"/>
</dbReference>
<evidence type="ECO:0000256" key="2">
    <source>
        <dbReference type="SAM" id="MobiDB-lite"/>
    </source>
</evidence>
<organism evidence="4 5">
    <name type="scientific">Brachybacterium phenoliresistens</name>
    <dbReference type="NCBI Taxonomy" id="396014"/>
    <lineage>
        <taxon>Bacteria</taxon>
        <taxon>Bacillati</taxon>
        <taxon>Actinomycetota</taxon>
        <taxon>Actinomycetes</taxon>
        <taxon>Micrococcales</taxon>
        <taxon>Dermabacteraceae</taxon>
        <taxon>Brachybacterium</taxon>
    </lineage>
</organism>
<dbReference type="Proteomes" id="UP000023067">
    <property type="component" value="Unassembled WGS sequence"/>
</dbReference>
<dbReference type="eggNOG" id="COG3835">
    <property type="taxonomic scope" value="Bacteria"/>
</dbReference>
<dbReference type="SMART" id="SM00065">
    <property type="entry name" value="GAF"/>
    <property type="match status" value="1"/>
</dbReference>
<dbReference type="STRING" id="396014.BF93_12910"/>
<name>Z9JMG1_9MICO</name>
<dbReference type="Pfam" id="PF13556">
    <property type="entry name" value="HTH_30"/>
    <property type="match status" value="1"/>
</dbReference>
<comment type="caution">
    <text evidence="4">The sequence shown here is derived from an EMBL/GenBank/DDBJ whole genome shotgun (WGS) entry which is preliminary data.</text>
</comment>
<dbReference type="PANTHER" id="PTHR33744:SF1">
    <property type="entry name" value="DNA-BINDING TRANSCRIPTIONAL ACTIVATOR ADER"/>
    <property type="match status" value="1"/>
</dbReference>
<dbReference type="eggNOG" id="COG2203">
    <property type="taxonomic scope" value="Bacteria"/>
</dbReference>
<gene>
    <name evidence="4" type="ORF">BF93_12910</name>
</gene>
<dbReference type="EMBL" id="JDYK01000031">
    <property type="protein sequence ID" value="EWS79590.1"/>
    <property type="molecule type" value="Genomic_DNA"/>
</dbReference>
<dbReference type="Pfam" id="PF17853">
    <property type="entry name" value="GGDEF_2"/>
    <property type="match status" value="1"/>
</dbReference>
<protein>
    <recommendedName>
        <fullName evidence="3">GAF domain-containing protein</fullName>
    </recommendedName>
</protein>
<accession>Z9JMG1</accession>
<dbReference type="PANTHER" id="PTHR33744">
    <property type="entry name" value="CARBOHYDRATE DIACID REGULATOR"/>
    <property type="match status" value="1"/>
</dbReference>
<dbReference type="Pfam" id="PF13185">
    <property type="entry name" value="GAF_2"/>
    <property type="match status" value="1"/>
</dbReference>
<feature type="domain" description="GAF" evidence="3">
    <location>
        <begin position="59"/>
        <end position="208"/>
    </location>
</feature>
<keyword evidence="5" id="KW-1185">Reference proteome</keyword>
<evidence type="ECO:0000313" key="4">
    <source>
        <dbReference type="EMBL" id="EWS79590.1"/>
    </source>
</evidence>
<dbReference type="SUPFAM" id="SSF55781">
    <property type="entry name" value="GAF domain-like"/>
    <property type="match status" value="1"/>
</dbReference>
<dbReference type="HOGENOM" id="CLU_017436_0_0_11"/>